<accession>A0ABP3X165</accession>
<evidence type="ECO:0000256" key="1">
    <source>
        <dbReference type="ARBA" id="ARBA00004370"/>
    </source>
</evidence>
<evidence type="ECO:0000313" key="8">
    <source>
        <dbReference type="EMBL" id="GAA0859341.1"/>
    </source>
</evidence>
<proteinExistence type="predicted"/>
<reference evidence="9" key="1">
    <citation type="journal article" date="2019" name="Int. J. Syst. Evol. Microbiol.">
        <title>The Global Catalogue of Microorganisms (GCM) 10K type strain sequencing project: providing services to taxonomists for standard genome sequencing and annotation.</title>
        <authorList>
            <consortium name="The Broad Institute Genomics Platform"/>
            <consortium name="The Broad Institute Genome Sequencing Center for Infectious Disease"/>
            <person name="Wu L."/>
            <person name="Ma J."/>
        </authorList>
    </citation>
    <scope>NUCLEOTIDE SEQUENCE [LARGE SCALE GENOMIC DNA]</scope>
    <source>
        <strain evidence="9">JCM 15896</strain>
    </source>
</reference>
<evidence type="ECO:0000256" key="3">
    <source>
        <dbReference type="ARBA" id="ARBA00022781"/>
    </source>
</evidence>
<dbReference type="InterPro" id="IPR000711">
    <property type="entry name" value="ATPase_OSCP/dsu"/>
</dbReference>
<evidence type="ECO:0000256" key="2">
    <source>
        <dbReference type="ARBA" id="ARBA00022448"/>
    </source>
</evidence>
<comment type="subcellular location">
    <subcellularLocation>
        <location evidence="1">Membrane</location>
    </subcellularLocation>
</comment>
<dbReference type="Pfam" id="PF00213">
    <property type="entry name" value="OSCP"/>
    <property type="match status" value="1"/>
</dbReference>
<gene>
    <name evidence="8" type="ORF">GCM10009114_32450</name>
</gene>
<organism evidence="8 9">
    <name type="scientific">Aliiglaciecola litoralis</name>
    <dbReference type="NCBI Taxonomy" id="582857"/>
    <lineage>
        <taxon>Bacteria</taxon>
        <taxon>Pseudomonadati</taxon>
        <taxon>Pseudomonadota</taxon>
        <taxon>Gammaproteobacteria</taxon>
        <taxon>Alteromonadales</taxon>
        <taxon>Alteromonadaceae</taxon>
        <taxon>Aliiglaciecola</taxon>
    </lineage>
</organism>
<evidence type="ECO:0000256" key="7">
    <source>
        <dbReference type="SAM" id="Coils"/>
    </source>
</evidence>
<feature type="coiled-coil region" evidence="7">
    <location>
        <begin position="81"/>
        <end position="120"/>
    </location>
</feature>
<dbReference type="PANTHER" id="PTHR33445">
    <property type="entry name" value="ATP SYNTHASE SUBUNIT B', CHLOROPLASTIC"/>
    <property type="match status" value="1"/>
</dbReference>
<dbReference type="Proteomes" id="UP001500359">
    <property type="component" value="Unassembled WGS sequence"/>
</dbReference>
<dbReference type="InterPro" id="IPR050059">
    <property type="entry name" value="ATP_synthase_B_chain"/>
</dbReference>
<keyword evidence="2" id="KW-0813">Transport</keyword>
<name>A0ABP3X165_9ALTE</name>
<evidence type="ECO:0000256" key="6">
    <source>
        <dbReference type="ARBA" id="ARBA00023310"/>
    </source>
</evidence>
<comment type="caution">
    <text evidence="8">The sequence shown here is derived from an EMBL/GenBank/DDBJ whole genome shotgun (WGS) entry which is preliminary data.</text>
</comment>
<evidence type="ECO:0000256" key="4">
    <source>
        <dbReference type="ARBA" id="ARBA00023065"/>
    </source>
</evidence>
<keyword evidence="6" id="KW-0066">ATP synthesis</keyword>
<evidence type="ECO:0000256" key="5">
    <source>
        <dbReference type="ARBA" id="ARBA00023136"/>
    </source>
</evidence>
<dbReference type="EMBL" id="BAAAFD010000011">
    <property type="protein sequence ID" value="GAA0859341.1"/>
    <property type="molecule type" value="Genomic_DNA"/>
</dbReference>
<keyword evidence="9" id="KW-1185">Reference proteome</keyword>
<keyword evidence="7" id="KW-0175">Coiled coil</keyword>
<evidence type="ECO:0000313" key="9">
    <source>
        <dbReference type="Proteomes" id="UP001500359"/>
    </source>
</evidence>
<keyword evidence="4" id="KW-0406">Ion transport</keyword>
<dbReference type="RefSeq" id="WP_343861882.1">
    <property type="nucleotide sequence ID" value="NZ_BAAAFD010000011.1"/>
</dbReference>
<sequence length="276" mass="31653">MQFDWFTMTIQIFNLAILIWLLRCSFNLPAVDSLQTSAPHQNNTFDQATPKAESAEQCEQHCVSMLKELDHQRINIVKKMHEEAEEQRNSLFNSAQKAADEMLRKRLNSLQSELYQLQNDVLRKSVKEIYAIAGKVLTDLAGQDIQQVMIDKFLEQLASLDATQHADLVKALTTSSYHINLRCAFEISDVQKSVINQKIANIVSQAKTIKIKFTYQHIPDLISGLELKIGDWKLTWSAHHYLEELQEHISDIVQLTPLKQQNLTPSVRESLTSHDK</sequence>
<protein>
    <submittedName>
        <fullName evidence="8">ATP synthase subunit B</fullName>
    </submittedName>
</protein>
<keyword evidence="3" id="KW-0375">Hydrogen ion transport</keyword>
<keyword evidence="5" id="KW-0472">Membrane</keyword>
<dbReference type="PANTHER" id="PTHR33445:SF2">
    <property type="entry name" value="ATP SYNTHASE SUBUNIT B', CHLOROPLASTIC"/>
    <property type="match status" value="1"/>
</dbReference>